<dbReference type="Proteomes" id="UP000738349">
    <property type="component" value="Unassembled WGS sequence"/>
</dbReference>
<dbReference type="GO" id="GO:0016491">
    <property type="term" value="F:oxidoreductase activity"/>
    <property type="evidence" value="ECO:0007669"/>
    <property type="project" value="UniProtKB-KW"/>
</dbReference>
<dbReference type="InterPro" id="IPR023210">
    <property type="entry name" value="NADP_OxRdtase_dom"/>
</dbReference>
<comment type="caution">
    <text evidence="5">The sequence shown here is derived from an EMBL/GenBank/DDBJ whole genome shotgun (WGS) entry which is preliminary data.</text>
</comment>
<evidence type="ECO:0000259" key="4">
    <source>
        <dbReference type="Pfam" id="PF00248"/>
    </source>
</evidence>
<evidence type="ECO:0000256" key="1">
    <source>
        <dbReference type="ARBA" id="ARBA00023002"/>
    </source>
</evidence>
<dbReference type="PANTHER" id="PTHR43364:SF2">
    <property type="entry name" value="ARYL-ALCOHOL DEHYDROGENASE AAD10-RELATED"/>
    <property type="match status" value="1"/>
</dbReference>
<dbReference type="PANTHER" id="PTHR43364">
    <property type="entry name" value="NADH-SPECIFIC METHYLGLYOXAL REDUCTASE-RELATED"/>
    <property type="match status" value="1"/>
</dbReference>
<evidence type="ECO:0000313" key="6">
    <source>
        <dbReference type="Proteomes" id="UP000738349"/>
    </source>
</evidence>
<dbReference type="EMBL" id="JAGMUV010000007">
    <property type="protein sequence ID" value="KAH7148184.1"/>
    <property type="molecule type" value="Genomic_DNA"/>
</dbReference>
<dbReference type="Gene3D" id="3.20.20.100">
    <property type="entry name" value="NADP-dependent oxidoreductase domain"/>
    <property type="match status" value="1"/>
</dbReference>
<dbReference type="InterPro" id="IPR036812">
    <property type="entry name" value="NAD(P)_OxRdtase_dom_sf"/>
</dbReference>
<evidence type="ECO:0000313" key="5">
    <source>
        <dbReference type="EMBL" id="KAH7148184.1"/>
    </source>
</evidence>
<accession>A0A9P9EXS9</accession>
<proteinExistence type="inferred from homology"/>
<name>A0A9P9EXS9_9HYPO</name>
<dbReference type="Pfam" id="PF00248">
    <property type="entry name" value="Aldo_ket_red"/>
    <property type="match status" value="1"/>
</dbReference>
<dbReference type="InterPro" id="IPR050523">
    <property type="entry name" value="AKR_Detox_Biosynth"/>
</dbReference>
<protein>
    <submittedName>
        <fullName evidence="5">Aryl-alcohol dehydrogenase</fullName>
    </submittedName>
</protein>
<organism evidence="5 6">
    <name type="scientific">Dactylonectria macrodidyma</name>
    <dbReference type="NCBI Taxonomy" id="307937"/>
    <lineage>
        <taxon>Eukaryota</taxon>
        <taxon>Fungi</taxon>
        <taxon>Dikarya</taxon>
        <taxon>Ascomycota</taxon>
        <taxon>Pezizomycotina</taxon>
        <taxon>Sordariomycetes</taxon>
        <taxon>Hypocreomycetidae</taxon>
        <taxon>Hypocreales</taxon>
        <taxon>Nectriaceae</taxon>
        <taxon>Dactylonectria</taxon>
    </lineage>
</organism>
<dbReference type="AlphaFoldDB" id="A0A9P9EXS9"/>
<comment type="similarity">
    <text evidence="2">Belongs to the aldo/keto reductase family. Aldo/keto reductase 2 subfamily.</text>
</comment>
<keyword evidence="6" id="KW-1185">Reference proteome</keyword>
<sequence length="357" mass="39695">MSLSDFLKPAVEPATELGRYRILSSTSGVPWAGITSSIDEEQSFKVLDAYADAGGNFLDTANVYQNEESEAIVGGWVASRANRDLMFVTTKYTGDYHMWDIGPGKSVNYSGNHKKSLRLSVRDSLLKLHTSYIDLFYLHMWDWSSSIEEVMGALHILIQEGKVLYLGISDTPAWIVAAANTYAETHGKTPFSRDIIPMTRHFGMALCAWGALGGGRLQTKKQLKTRKQTGKGIRATFGPEQTEDERRTSEAVEKIGAEHGTESIQQIALAYVSQKVRNVIPLIGIRKVEHLHNNIKALSIHLSDEQIAYLDNVKPFDIGFPMNMIGDDPRETGRSGPMIDPFAPIAWQKSARHIGRE</sequence>
<keyword evidence="1" id="KW-0560">Oxidoreductase</keyword>
<evidence type="ECO:0000256" key="3">
    <source>
        <dbReference type="SAM" id="MobiDB-lite"/>
    </source>
</evidence>
<dbReference type="SUPFAM" id="SSF51430">
    <property type="entry name" value="NAD(P)-linked oxidoreductase"/>
    <property type="match status" value="1"/>
</dbReference>
<evidence type="ECO:0000256" key="2">
    <source>
        <dbReference type="ARBA" id="ARBA00038157"/>
    </source>
</evidence>
<gene>
    <name evidence="5" type="ORF">EDB81DRAFT_758636</name>
</gene>
<feature type="domain" description="NADP-dependent oxidoreductase" evidence="4">
    <location>
        <begin position="36"/>
        <end position="313"/>
    </location>
</feature>
<feature type="region of interest" description="Disordered" evidence="3">
    <location>
        <begin position="225"/>
        <end position="247"/>
    </location>
</feature>
<reference evidence="5" key="1">
    <citation type="journal article" date="2021" name="Nat. Commun.">
        <title>Genetic determinants of endophytism in the Arabidopsis root mycobiome.</title>
        <authorList>
            <person name="Mesny F."/>
            <person name="Miyauchi S."/>
            <person name="Thiergart T."/>
            <person name="Pickel B."/>
            <person name="Atanasova L."/>
            <person name="Karlsson M."/>
            <person name="Huettel B."/>
            <person name="Barry K.W."/>
            <person name="Haridas S."/>
            <person name="Chen C."/>
            <person name="Bauer D."/>
            <person name="Andreopoulos W."/>
            <person name="Pangilinan J."/>
            <person name="LaButti K."/>
            <person name="Riley R."/>
            <person name="Lipzen A."/>
            <person name="Clum A."/>
            <person name="Drula E."/>
            <person name="Henrissat B."/>
            <person name="Kohler A."/>
            <person name="Grigoriev I.V."/>
            <person name="Martin F.M."/>
            <person name="Hacquard S."/>
        </authorList>
    </citation>
    <scope>NUCLEOTIDE SEQUENCE</scope>
    <source>
        <strain evidence="5">MPI-CAGE-AT-0147</strain>
    </source>
</reference>
<dbReference type="OrthoDB" id="48988at2759"/>